<dbReference type="Pfam" id="PF05532">
    <property type="entry name" value="CsbD"/>
    <property type="match status" value="1"/>
</dbReference>
<reference evidence="4" key="1">
    <citation type="submission" date="2021-01" db="EMBL/GenBank/DDBJ databases">
        <title>Ramlibacter sp. strain AW1 16S ribosomal RNA gene Genome sequencing and assembly.</title>
        <authorList>
            <person name="Kang M."/>
        </authorList>
    </citation>
    <scope>NUCLEOTIDE SEQUENCE</scope>
    <source>
        <strain evidence="4">AW1</strain>
    </source>
</reference>
<dbReference type="Proteomes" id="UP000613011">
    <property type="component" value="Unassembled WGS sequence"/>
</dbReference>
<evidence type="ECO:0000313" key="5">
    <source>
        <dbReference type="Proteomes" id="UP000613011"/>
    </source>
</evidence>
<accession>A0A936ZKN1</accession>
<comment type="similarity">
    <text evidence="1">Belongs to the UPF0337 (CsbD) family.</text>
</comment>
<feature type="domain" description="CsbD-like" evidence="3">
    <location>
        <begin position="4"/>
        <end position="55"/>
    </location>
</feature>
<dbReference type="SUPFAM" id="SSF69047">
    <property type="entry name" value="Hypothetical protein YjbJ"/>
    <property type="match status" value="1"/>
</dbReference>
<proteinExistence type="inferred from homology"/>
<dbReference type="EMBL" id="JAEQNA010000005">
    <property type="protein sequence ID" value="MBL0421562.1"/>
    <property type="molecule type" value="Genomic_DNA"/>
</dbReference>
<feature type="compositionally biased region" description="Basic and acidic residues" evidence="2">
    <location>
        <begin position="1"/>
        <end position="14"/>
    </location>
</feature>
<feature type="region of interest" description="Disordered" evidence="2">
    <location>
        <begin position="1"/>
        <end position="68"/>
    </location>
</feature>
<protein>
    <submittedName>
        <fullName evidence="4">CsbD family protein</fullName>
    </submittedName>
</protein>
<comment type="caution">
    <text evidence="4">The sequence shown here is derived from an EMBL/GenBank/DDBJ whole genome shotgun (WGS) entry which is preliminary data.</text>
</comment>
<keyword evidence="5" id="KW-1185">Reference proteome</keyword>
<dbReference type="InterPro" id="IPR008462">
    <property type="entry name" value="CsbD"/>
</dbReference>
<name>A0A936ZKN1_9BURK</name>
<dbReference type="AlphaFoldDB" id="A0A936ZKN1"/>
<dbReference type="InterPro" id="IPR036629">
    <property type="entry name" value="YjbJ_sf"/>
</dbReference>
<evidence type="ECO:0000256" key="1">
    <source>
        <dbReference type="ARBA" id="ARBA00009129"/>
    </source>
</evidence>
<sequence length="68" mass="7223">MNKDQVKGGIKEAAGKAQKNLGDAMDSHEQEAKGAAKEAEGKVQKNVGHAKEDVREATNPSPADKRSH</sequence>
<evidence type="ECO:0000256" key="2">
    <source>
        <dbReference type="SAM" id="MobiDB-lite"/>
    </source>
</evidence>
<feature type="compositionally biased region" description="Basic and acidic residues" evidence="2">
    <location>
        <begin position="25"/>
        <end position="56"/>
    </location>
</feature>
<organism evidence="4 5">
    <name type="scientific">Ramlibacter aurantiacus</name>
    <dbReference type="NCBI Taxonomy" id="2801330"/>
    <lineage>
        <taxon>Bacteria</taxon>
        <taxon>Pseudomonadati</taxon>
        <taxon>Pseudomonadota</taxon>
        <taxon>Betaproteobacteria</taxon>
        <taxon>Burkholderiales</taxon>
        <taxon>Comamonadaceae</taxon>
        <taxon>Ramlibacter</taxon>
    </lineage>
</organism>
<evidence type="ECO:0000259" key="3">
    <source>
        <dbReference type="Pfam" id="PF05532"/>
    </source>
</evidence>
<dbReference type="RefSeq" id="WP_201684636.1">
    <property type="nucleotide sequence ID" value="NZ_JAEQNA010000005.1"/>
</dbReference>
<gene>
    <name evidence="4" type="ORF">JI739_14490</name>
</gene>
<evidence type="ECO:0000313" key="4">
    <source>
        <dbReference type="EMBL" id="MBL0421562.1"/>
    </source>
</evidence>
<dbReference type="Gene3D" id="1.10.1470.10">
    <property type="entry name" value="YjbJ"/>
    <property type="match status" value="1"/>
</dbReference>